<evidence type="ECO:0000313" key="1">
    <source>
        <dbReference type="EMBL" id="BES83856.1"/>
    </source>
</evidence>
<dbReference type="Proteomes" id="UP001377830">
    <property type="component" value="Chromosome"/>
</dbReference>
<dbReference type="KEGG" id="parl:PEC302110_09530"/>
<dbReference type="AlphaFoldDB" id="A0AAN0K996"/>
<gene>
    <name evidence="1" type="ORF">PEC302110_09530</name>
</gene>
<proteinExistence type="predicted"/>
<protein>
    <recommendedName>
        <fullName evidence="3">Transposase</fullName>
    </recommendedName>
</protein>
<organism evidence="1 2">
    <name type="scientific">Pectobacterium araliae</name>
    <dbReference type="NCBI Taxonomy" id="3073862"/>
    <lineage>
        <taxon>Bacteria</taxon>
        <taxon>Pseudomonadati</taxon>
        <taxon>Pseudomonadota</taxon>
        <taxon>Gammaproteobacteria</taxon>
        <taxon>Enterobacterales</taxon>
        <taxon>Pectobacteriaceae</taxon>
        <taxon>Pectobacterium</taxon>
    </lineage>
</organism>
<reference evidence="2" key="1">
    <citation type="journal article" date="2024" name="Int. J. Syst. Evol. Microbiol.">
        <title>Pectobacterium araliae sp. nov., a pathogen causing bacterial soft rot of Japanese angelica tree in Japan.</title>
        <authorList>
            <person name="Sawada H."/>
            <person name="Someya N."/>
            <person name="Morohoshi T."/>
            <person name="Ono M."/>
            <person name="Satou M."/>
        </authorList>
    </citation>
    <scope>NUCLEOTIDE SEQUENCE [LARGE SCALE GENOMIC DNA]</scope>
    <source>
        <strain evidence="2">MAFF 302110</strain>
    </source>
</reference>
<accession>A0AAN0K996</accession>
<evidence type="ECO:0008006" key="3">
    <source>
        <dbReference type="Google" id="ProtNLM"/>
    </source>
</evidence>
<sequence>MLKLNFRHKGKQRLPVRNSAPLVIPEQLSQSESVDFMHDVTLELIKPSKPMRNTFIECCNRTYRTEMLADG</sequence>
<dbReference type="PANTHER" id="PTHR47515">
    <property type="entry name" value="LOW CALCIUM RESPONSE LOCUS PROTEIN T"/>
    <property type="match status" value="1"/>
</dbReference>
<name>A0AAN0K996_9GAMM</name>
<dbReference type="PANTHER" id="PTHR47515:SF2">
    <property type="entry name" value="INTEGRASE CORE DOMAIN PROTEIN"/>
    <property type="match status" value="1"/>
</dbReference>
<dbReference type="EMBL" id="AP028908">
    <property type="protein sequence ID" value="BES83856.1"/>
    <property type="molecule type" value="Genomic_DNA"/>
</dbReference>
<evidence type="ECO:0000313" key="2">
    <source>
        <dbReference type="Proteomes" id="UP001377830"/>
    </source>
</evidence>
<keyword evidence="2" id="KW-1185">Reference proteome</keyword>